<sequence>MQADSTSMEKRRCTGWRTTWRRLPKDHSKQNSTNLSNTSKPRLFFSPSFPRELLPEPFEVGRGSAPPMAGNGPAVRGSSVQGFPCRYYDWRVLDEHFERGFRQRAKQFTQRQSLPSGTDGIKRRRTGGLRIAFYSTKTRFDDRPSSQHASSGQTRKRAWQGKSTPGSLTIQNGISTRGQISRESLR</sequence>
<proteinExistence type="predicted"/>
<feature type="compositionally biased region" description="Polar residues" evidence="1">
    <location>
        <begin position="161"/>
        <end position="186"/>
    </location>
</feature>
<evidence type="ECO:0000313" key="2">
    <source>
        <dbReference type="EMBL" id="MBB3147045.1"/>
    </source>
</evidence>
<comment type="caution">
    <text evidence="2">The sequence shown here is derived from an EMBL/GenBank/DDBJ whole genome shotgun (WGS) entry which is preliminary data.</text>
</comment>
<name>A0A839UAV6_9HYPH</name>
<feature type="region of interest" description="Disordered" evidence="1">
    <location>
        <begin position="108"/>
        <end position="186"/>
    </location>
</feature>
<feature type="region of interest" description="Disordered" evidence="1">
    <location>
        <begin position="1"/>
        <end position="41"/>
    </location>
</feature>
<dbReference type="Proteomes" id="UP000554520">
    <property type="component" value="Unassembled WGS sequence"/>
</dbReference>
<protein>
    <submittedName>
        <fullName evidence="2">Uncharacterized protein</fullName>
    </submittedName>
</protein>
<evidence type="ECO:0000313" key="3">
    <source>
        <dbReference type="Proteomes" id="UP000554520"/>
    </source>
</evidence>
<gene>
    <name evidence="2" type="ORF">FHS21_003461</name>
</gene>
<dbReference type="AlphaFoldDB" id="A0A839UAV6"/>
<feature type="compositionally biased region" description="Polar residues" evidence="1">
    <location>
        <begin position="30"/>
        <end position="40"/>
    </location>
</feature>
<accession>A0A839UAV6</accession>
<dbReference type="EMBL" id="JACHXN010000010">
    <property type="protein sequence ID" value="MBB3147045.1"/>
    <property type="molecule type" value="Genomic_DNA"/>
</dbReference>
<keyword evidence="3" id="KW-1185">Reference proteome</keyword>
<evidence type="ECO:0000256" key="1">
    <source>
        <dbReference type="SAM" id="MobiDB-lite"/>
    </source>
</evidence>
<reference evidence="2 3" key="1">
    <citation type="submission" date="2020-08" db="EMBL/GenBank/DDBJ databases">
        <title>Genomic Encyclopedia of Type Strains, Phase III (KMG-III): the genomes of soil and plant-associated and newly described type strains.</title>
        <authorList>
            <person name="Whitman W."/>
        </authorList>
    </citation>
    <scope>NUCLEOTIDE SEQUENCE [LARGE SCALE GENOMIC DNA]</scope>
    <source>
        <strain evidence="2 3">CECT 7015</strain>
    </source>
</reference>
<organism evidence="2 3">
    <name type="scientific">Phyllobacterium trifolii</name>
    <dbReference type="NCBI Taxonomy" id="300193"/>
    <lineage>
        <taxon>Bacteria</taxon>
        <taxon>Pseudomonadati</taxon>
        <taxon>Pseudomonadota</taxon>
        <taxon>Alphaproteobacteria</taxon>
        <taxon>Hyphomicrobiales</taxon>
        <taxon>Phyllobacteriaceae</taxon>
        <taxon>Phyllobacterium</taxon>
    </lineage>
</organism>